<accession>A0A4Y7PTW7</accession>
<sequence>MCSHDSTLPTWLSPLTPHTFYSLHCDKHHLRPFILLSLVHVGVEFCLLRVAIYIGIWHLRNGGTNLLTLHRIVGSRAAISTRSSLQHEVGFNLVPSLLDVDIGIVVERCT</sequence>
<proteinExistence type="predicted"/>
<protein>
    <submittedName>
        <fullName evidence="2">Uncharacterized protein</fullName>
    </submittedName>
</protein>
<keyword evidence="3" id="KW-1185">Reference proteome</keyword>
<keyword evidence="1" id="KW-1133">Transmembrane helix</keyword>
<gene>
    <name evidence="2" type="ORF">BD410DRAFT_496144</name>
</gene>
<feature type="transmembrane region" description="Helical" evidence="1">
    <location>
        <begin position="33"/>
        <end position="56"/>
    </location>
</feature>
<evidence type="ECO:0000256" key="1">
    <source>
        <dbReference type="SAM" id="Phobius"/>
    </source>
</evidence>
<keyword evidence="1" id="KW-0472">Membrane</keyword>
<evidence type="ECO:0000313" key="3">
    <source>
        <dbReference type="Proteomes" id="UP000294933"/>
    </source>
</evidence>
<reference evidence="2 3" key="1">
    <citation type="submission" date="2018-06" db="EMBL/GenBank/DDBJ databases">
        <title>A transcriptomic atlas of mushroom development highlights an independent origin of complex multicellularity.</title>
        <authorList>
            <consortium name="DOE Joint Genome Institute"/>
            <person name="Krizsan K."/>
            <person name="Almasi E."/>
            <person name="Merenyi Z."/>
            <person name="Sahu N."/>
            <person name="Viragh M."/>
            <person name="Koszo T."/>
            <person name="Mondo S."/>
            <person name="Kiss B."/>
            <person name="Balint B."/>
            <person name="Kues U."/>
            <person name="Barry K."/>
            <person name="Hegedus J.C."/>
            <person name="Henrissat B."/>
            <person name="Johnson J."/>
            <person name="Lipzen A."/>
            <person name="Ohm R."/>
            <person name="Nagy I."/>
            <person name="Pangilinan J."/>
            <person name="Yan J."/>
            <person name="Xiong Y."/>
            <person name="Grigoriev I.V."/>
            <person name="Hibbett D.S."/>
            <person name="Nagy L.G."/>
        </authorList>
    </citation>
    <scope>NUCLEOTIDE SEQUENCE [LARGE SCALE GENOMIC DNA]</scope>
    <source>
        <strain evidence="2 3">SZMC22713</strain>
    </source>
</reference>
<evidence type="ECO:0000313" key="2">
    <source>
        <dbReference type="EMBL" id="TDL18481.1"/>
    </source>
</evidence>
<dbReference type="Proteomes" id="UP000294933">
    <property type="component" value="Unassembled WGS sequence"/>
</dbReference>
<dbReference type="EMBL" id="ML170207">
    <property type="protein sequence ID" value="TDL18481.1"/>
    <property type="molecule type" value="Genomic_DNA"/>
</dbReference>
<keyword evidence="1" id="KW-0812">Transmembrane</keyword>
<organism evidence="2 3">
    <name type="scientific">Rickenella mellea</name>
    <dbReference type="NCBI Taxonomy" id="50990"/>
    <lineage>
        <taxon>Eukaryota</taxon>
        <taxon>Fungi</taxon>
        <taxon>Dikarya</taxon>
        <taxon>Basidiomycota</taxon>
        <taxon>Agaricomycotina</taxon>
        <taxon>Agaricomycetes</taxon>
        <taxon>Hymenochaetales</taxon>
        <taxon>Rickenellaceae</taxon>
        <taxon>Rickenella</taxon>
    </lineage>
</organism>
<name>A0A4Y7PTW7_9AGAM</name>
<dbReference type="AlphaFoldDB" id="A0A4Y7PTW7"/>
<dbReference type="VEuPathDB" id="FungiDB:BD410DRAFT_496144"/>